<accession>A0A1R3XKI0</accession>
<evidence type="ECO:0000256" key="1">
    <source>
        <dbReference type="SAM" id="MobiDB-lite"/>
    </source>
</evidence>
<dbReference type="AlphaFoldDB" id="A0A1R3XKI0"/>
<gene>
    <name evidence="2" type="ORF">SAMN05421665_3550</name>
</gene>
<name>A0A1R3XKI0_9RHOB</name>
<dbReference type="EMBL" id="FTPR01000004">
    <property type="protein sequence ID" value="SIT92039.1"/>
    <property type="molecule type" value="Genomic_DNA"/>
</dbReference>
<organism evidence="2 3">
    <name type="scientific">Yoonia rosea</name>
    <dbReference type="NCBI Taxonomy" id="287098"/>
    <lineage>
        <taxon>Bacteria</taxon>
        <taxon>Pseudomonadati</taxon>
        <taxon>Pseudomonadota</taxon>
        <taxon>Alphaproteobacteria</taxon>
        <taxon>Rhodobacterales</taxon>
        <taxon>Paracoccaceae</taxon>
        <taxon>Yoonia</taxon>
    </lineage>
</organism>
<dbReference type="Proteomes" id="UP000186997">
    <property type="component" value="Unassembled WGS sequence"/>
</dbReference>
<evidence type="ECO:0000313" key="2">
    <source>
        <dbReference type="EMBL" id="SIT92039.1"/>
    </source>
</evidence>
<reference evidence="3" key="1">
    <citation type="submission" date="2017-01" db="EMBL/GenBank/DDBJ databases">
        <authorList>
            <person name="Varghese N."/>
            <person name="Submissions S."/>
        </authorList>
    </citation>
    <scope>NUCLEOTIDE SEQUENCE [LARGE SCALE GENOMIC DNA]</scope>
    <source>
        <strain evidence="3">DSM 29591</strain>
    </source>
</reference>
<proteinExistence type="predicted"/>
<feature type="region of interest" description="Disordered" evidence="1">
    <location>
        <begin position="38"/>
        <end position="70"/>
    </location>
</feature>
<sequence length="70" mass="7645">MKIAPLLCAGLISINTKVPDEERGPCRRRHADMKLPFAGRRSGALYQPDKEQENDGAKCGVDDTSDQTAT</sequence>
<evidence type="ECO:0000313" key="3">
    <source>
        <dbReference type="Proteomes" id="UP000186997"/>
    </source>
</evidence>
<protein>
    <submittedName>
        <fullName evidence="2">Uncharacterized protein</fullName>
    </submittedName>
</protein>
<keyword evidence="3" id="KW-1185">Reference proteome</keyword>